<keyword evidence="1" id="KW-1185">Reference proteome</keyword>
<evidence type="ECO:0000313" key="2">
    <source>
        <dbReference type="WBParaSite" id="jg16717"/>
    </source>
</evidence>
<protein>
    <submittedName>
        <fullName evidence="2">Uncharacterized protein</fullName>
    </submittedName>
</protein>
<accession>A0A915D913</accession>
<organism evidence="1 2">
    <name type="scientific">Ditylenchus dipsaci</name>
    <dbReference type="NCBI Taxonomy" id="166011"/>
    <lineage>
        <taxon>Eukaryota</taxon>
        <taxon>Metazoa</taxon>
        <taxon>Ecdysozoa</taxon>
        <taxon>Nematoda</taxon>
        <taxon>Chromadorea</taxon>
        <taxon>Rhabditida</taxon>
        <taxon>Tylenchina</taxon>
        <taxon>Tylenchomorpha</taxon>
        <taxon>Sphaerularioidea</taxon>
        <taxon>Anguinidae</taxon>
        <taxon>Anguininae</taxon>
        <taxon>Ditylenchus</taxon>
    </lineage>
</organism>
<dbReference type="WBParaSite" id="jg16717">
    <property type="protein sequence ID" value="jg16717"/>
    <property type="gene ID" value="jg16717"/>
</dbReference>
<evidence type="ECO:0000313" key="1">
    <source>
        <dbReference type="Proteomes" id="UP000887574"/>
    </source>
</evidence>
<proteinExistence type="predicted"/>
<dbReference type="Proteomes" id="UP000887574">
    <property type="component" value="Unplaced"/>
</dbReference>
<reference evidence="2" key="1">
    <citation type="submission" date="2022-11" db="UniProtKB">
        <authorList>
            <consortium name="WormBaseParasite"/>
        </authorList>
    </citation>
    <scope>IDENTIFICATION</scope>
</reference>
<sequence>MSLFLAKTGEELEAQEIKALATQITNDAATITKKQAAYIPTTTALDTLFATMQKDVDTAKKVKTDANSAINEGVRLKNEAVNLFHKAEDAKIDAKTAEDAAKTVKDAANTAGNAEEEKIAAAAEKTDQDAGVEIDKHITTLTASLTTIQTKIDAARKQFYSADLVIKEDDAADKLVADAQQAENDQKAIETAATAVKTESTNALAEANALVATSTKPVVGASITRSKKALQTARALKIRAEELKSLANAVKEACTAAVAQTPGLTAKLGAATPTLAIKQADDALNKMIALLTPTSGDISEAIKDATASIKQATTLFVPFAVIDRKDRAEKLEKATQQQAQALLQQDIREREDAANQELFLQIQQSQILTAGTPEQAPIQQEVLAVAGLNDRQQQEVANNQGIVMPLDENGGISNKGSI</sequence>
<dbReference type="AlphaFoldDB" id="A0A915D913"/>
<name>A0A915D913_9BILA</name>